<keyword evidence="2" id="KW-0808">Transferase</keyword>
<dbReference type="RefSeq" id="WP_009455817.1">
    <property type="nucleotide sequence ID" value="NZ_AGIZ01000004.1"/>
</dbReference>
<dbReference type="GO" id="GO:0035243">
    <property type="term" value="F:protein-arginine omega-N symmetric methyltransferase activity"/>
    <property type="evidence" value="ECO:0007669"/>
    <property type="project" value="TreeGrafter"/>
</dbReference>
<sequence length="413" mass="46833">MDSHPVLCAAIADRIANSPNQRITFATYMDMALYHPDYGYYSTQAVNIGKRGDFFTSVHLGPDFGELLAEQFVQMWEILGQPVPFSLVEMGAGQGHLALDILNYLKLRYPNFFAALEYMIVEKSPILRQEQQQRLQEFTVQIKSSLEEILSNSIIGCFFSNELVDALPVHQFILEQGQLREIYVTLQQESIVNHQELLTSPTPPSPLIPTPFTEITAEPSTPKLAEYFDLVSIQFPENVYPEGYRSEVNLAALDWLSVVADRLQRGYVLTIDYGYPASRYYNPRRSQGTLQCYWRHQRHNNPYINIGRQDITAHVDFTALERWGERCGLAKVGLTQQELFLMALGLGDRIAALSYTNQPISDLLRRRDALRQLLDPFGLGGFSILAQSKGLKETETFQPLKGFTVPELAPTSI</sequence>
<dbReference type="EMBL" id="AGIZ01000004">
    <property type="protein sequence ID" value="EHC15944.1"/>
    <property type="molecule type" value="Genomic_DNA"/>
</dbReference>
<accession>G6FR70</accession>
<dbReference type="PANTHER" id="PTHR12049">
    <property type="entry name" value="PROTEIN ARGININE METHYLTRANSFERASE NDUFAF7, MITOCHONDRIAL"/>
    <property type="match status" value="1"/>
</dbReference>
<organism evidence="3 4">
    <name type="scientific">Fischerella thermalis JSC-11</name>
    <dbReference type="NCBI Taxonomy" id="741277"/>
    <lineage>
        <taxon>Bacteria</taxon>
        <taxon>Bacillati</taxon>
        <taxon>Cyanobacteriota</taxon>
        <taxon>Cyanophyceae</taxon>
        <taxon>Nostocales</taxon>
        <taxon>Hapalosiphonaceae</taxon>
        <taxon>Fischerella</taxon>
    </lineage>
</organism>
<evidence type="ECO:0000313" key="3">
    <source>
        <dbReference type="EMBL" id="EHC15944.1"/>
    </source>
</evidence>
<evidence type="ECO:0000313" key="4">
    <source>
        <dbReference type="Proteomes" id="UP000004344"/>
    </source>
</evidence>
<comment type="caution">
    <text evidence="3">The sequence shown here is derived from an EMBL/GenBank/DDBJ whole genome shotgun (WGS) entry which is preliminary data.</text>
</comment>
<dbReference type="InterPro" id="IPR003788">
    <property type="entry name" value="NDUFAF7"/>
</dbReference>
<evidence type="ECO:0000256" key="1">
    <source>
        <dbReference type="ARBA" id="ARBA00022603"/>
    </source>
</evidence>
<proteinExistence type="predicted"/>
<protein>
    <recommendedName>
        <fullName evidence="5">Class I SAM-dependent methyltransferase</fullName>
    </recommendedName>
</protein>
<dbReference type="GO" id="GO:0032259">
    <property type="term" value="P:methylation"/>
    <property type="evidence" value="ECO:0007669"/>
    <property type="project" value="UniProtKB-KW"/>
</dbReference>
<evidence type="ECO:0008006" key="5">
    <source>
        <dbReference type="Google" id="ProtNLM"/>
    </source>
</evidence>
<dbReference type="PANTHER" id="PTHR12049:SF7">
    <property type="entry name" value="PROTEIN ARGININE METHYLTRANSFERASE NDUFAF7, MITOCHONDRIAL"/>
    <property type="match status" value="1"/>
</dbReference>
<evidence type="ECO:0000256" key="2">
    <source>
        <dbReference type="ARBA" id="ARBA00022679"/>
    </source>
</evidence>
<dbReference type="AlphaFoldDB" id="G6FR70"/>
<keyword evidence="1" id="KW-0489">Methyltransferase</keyword>
<reference evidence="3 4" key="1">
    <citation type="submission" date="2011-09" db="EMBL/GenBank/DDBJ databases">
        <title>The draft genome of Fischerella sp. JSC-11.</title>
        <authorList>
            <consortium name="US DOE Joint Genome Institute (JGI-PGF)"/>
            <person name="Lucas S."/>
            <person name="Han J."/>
            <person name="Lapidus A."/>
            <person name="Cheng J.-F."/>
            <person name="Goodwin L."/>
            <person name="Pitluck S."/>
            <person name="Peters L."/>
            <person name="Land M.L."/>
            <person name="Hauser L."/>
            <person name="Sarkisova S."/>
            <person name="Bryant D.A."/>
            <person name="Brown I."/>
            <person name="Woyke T.J."/>
        </authorList>
    </citation>
    <scope>NUCLEOTIDE SEQUENCE [LARGE SCALE GENOMIC DNA]</scope>
    <source>
        <strain evidence="3 4">JSC-11</strain>
    </source>
</reference>
<dbReference type="SUPFAM" id="SSF53335">
    <property type="entry name" value="S-adenosyl-L-methionine-dependent methyltransferases"/>
    <property type="match status" value="1"/>
</dbReference>
<dbReference type="Pfam" id="PF02636">
    <property type="entry name" value="Methyltransf_28"/>
    <property type="match status" value="1"/>
</dbReference>
<dbReference type="InterPro" id="IPR029063">
    <property type="entry name" value="SAM-dependent_MTases_sf"/>
</dbReference>
<gene>
    <name evidence="3" type="ORF">FJSC11DRAFT_1367</name>
</gene>
<dbReference type="Gene3D" id="3.40.50.12710">
    <property type="match status" value="1"/>
</dbReference>
<name>G6FR70_9CYAN</name>
<dbReference type="InterPro" id="IPR038375">
    <property type="entry name" value="NDUFAF7_sf"/>
</dbReference>
<dbReference type="Proteomes" id="UP000004344">
    <property type="component" value="Unassembled WGS sequence"/>
</dbReference>
<dbReference type="GeneID" id="35799778"/>
<keyword evidence="4" id="KW-1185">Reference proteome</keyword>